<dbReference type="AlphaFoldDB" id="A0A844D406"/>
<gene>
    <name evidence="1" type="ORF">GJ698_22415</name>
</gene>
<organism evidence="1 2">
    <name type="scientific">Duganella aquatilis</name>
    <dbReference type="NCBI Taxonomy" id="2666082"/>
    <lineage>
        <taxon>Bacteria</taxon>
        <taxon>Pseudomonadati</taxon>
        <taxon>Pseudomonadota</taxon>
        <taxon>Betaproteobacteria</taxon>
        <taxon>Burkholderiales</taxon>
        <taxon>Oxalobacteraceae</taxon>
        <taxon>Telluria group</taxon>
        <taxon>Duganella</taxon>
    </lineage>
</organism>
<reference evidence="1 2" key="1">
    <citation type="submission" date="2019-11" db="EMBL/GenBank/DDBJ databases">
        <title>Novel species isolated from a subtropical stream in China.</title>
        <authorList>
            <person name="Lu H."/>
        </authorList>
    </citation>
    <scope>NUCLEOTIDE SEQUENCE [LARGE SCALE GENOMIC DNA]</scope>
    <source>
        <strain evidence="1 2">FT26W</strain>
    </source>
</reference>
<dbReference type="SUPFAM" id="SSF50475">
    <property type="entry name" value="FMN-binding split barrel"/>
    <property type="match status" value="1"/>
</dbReference>
<evidence type="ECO:0008006" key="3">
    <source>
        <dbReference type="Google" id="ProtNLM"/>
    </source>
</evidence>
<dbReference type="InterPro" id="IPR012349">
    <property type="entry name" value="Split_barrel_FMN-bd"/>
</dbReference>
<keyword evidence="2" id="KW-1185">Reference proteome</keyword>
<name>A0A844D406_9BURK</name>
<proteinExistence type="predicted"/>
<dbReference type="RefSeq" id="WP_154360089.1">
    <property type="nucleotide sequence ID" value="NZ_WKJL01000020.1"/>
</dbReference>
<dbReference type="EMBL" id="WKJL01000020">
    <property type="protein sequence ID" value="MRW86828.1"/>
    <property type="molecule type" value="Genomic_DNA"/>
</dbReference>
<dbReference type="Proteomes" id="UP000439986">
    <property type="component" value="Unassembled WGS sequence"/>
</dbReference>
<sequence>MPNLPTLLTQFLHGHSVLSLAVSCEDLPWSSNAFYALDEEGGRLLFLGSPDTRHGAMLSRNPHVAGCVSDQFSDLTQIHGLQYAGVARRLDLPADAAAALDLYYRRFPQARGMTAPVWEIRLLHLKFTDNRVTFGAKTLWSRHEPDHQ</sequence>
<evidence type="ECO:0000313" key="1">
    <source>
        <dbReference type="EMBL" id="MRW86828.1"/>
    </source>
</evidence>
<protein>
    <recommendedName>
        <fullName evidence="3">Pyridoxamine 5'-phosphate oxidase putative domain-containing protein</fullName>
    </recommendedName>
</protein>
<accession>A0A844D406</accession>
<evidence type="ECO:0000313" key="2">
    <source>
        <dbReference type="Proteomes" id="UP000439986"/>
    </source>
</evidence>
<dbReference type="Gene3D" id="2.30.110.10">
    <property type="entry name" value="Electron Transport, Fmn-binding Protein, Chain A"/>
    <property type="match status" value="1"/>
</dbReference>
<comment type="caution">
    <text evidence="1">The sequence shown here is derived from an EMBL/GenBank/DDBJ whole genome shotgun (WGS) entry which is preliminary data.</text>
</comment>